<dbReference type="AlphaFoldDB" id="F0RGZ8"/>
<dbReference type="GO" id="GO:0003700">
    <property type="term" value="F:DNA-binding transcription factor activity"/>
    <property type="evidence" value="ECO:0007669"/>
    <property type="project" value="InterPro"/>
</dbReference>
<dbReference type="PANTHER" id="PTHR30595">
    <property type="entry name" value="GLPR-RELATED TRANSCRIPTIONAL REPRESSOR"/>
    <property type="match status" value="1"/>
</dbReference>
<evidence type="ECO:0000259" key="2">
    <source>
        <dbReference type="Pfam" id="PF12802"/>
    </source>
</evidence>
<evidence type="ECO:0000259" key="1">
    <source>
        <dbReference type="Pfam" id="PF04326"/>
    </source>
</evidence>
<gene>
    <name evidence="3" type="ordered locus">Celly_2385</name>
</gene>
<dbReference type="KEGG" id="cly:Celly_2385"/>
<feature type="domain" description="HTH marR-type" evidence="2">
    <location>
        <begin position="394"/>
        <end position="445"/>
    </location>
</feature>
<dbReference type="Gene3D" id="1.10.10.10">
    <property type="entry name" value="Winged helix-like DNA-binding domain superfamily/Winged helix DNA-binding domain"/>
    <property type="match status" value="1"/>
</dbReference>
<dbReference type="Pfam" id="PF12802">
    <property type="entry name" value="MarR_2"/>
    <property type="match status" value="1"/>
</dbReference>
<name>F0RGZ8_CELLC</name>
<dbReference type="RefSeq" id="WP_013621945.1">
    <property type="nucleotide sequence ID" value="NC_015167.1"/>
</dbReference>
<dbReference type="eggNOG" id="COG2865">
    <property type="taxonomic scope" value="Bacteria"/>
</dbReference>
<dbReference type="InterPro" id="IPR038475">
    <property type="entry name" value="RecG_C_sf"/>
</dbReference>
<dbReference type="Pfam" id="PF04326">
    <property type="entry name" value="SLFN_AlbA_2"/>
    <property type="match status" value="1"/>
</dbReference>
<protein>
    <submittedName>
        <fullName evidence="3">Transcriptional regulator, ArsR family</fullName>
    </submittedName>
</protein>
<keyword evidence="4" id="KW-1185">Reference proteome</keyword>
<dbReference type="Pfam" id="PF13749">
    <property type="entry name" value="HATPase_c_4"/>
    <property type="match status" value="1"/>
</dbReference>
<evidence type="ECO:0000313" key="4">
    <source>
        <dbReference type="Proteomes" id="UP000007487"/>
    </source>
</evidence>
<sequence length="467" mass="51950">MITDKDIKSIAASGEGYNAEFKVSAPANVRKLTEEICAFANASGGVLLIGVDDNNVIQGATIDNAKRSAIHNSIGEISPAINCDVYAVDVDGSEIWVIEIPSGTQKPYVLSGAIYVRNGPNSQKVTTVEEMRDFFQQADRIYFDETPCPAFDIATGIHADNLNEFKAEANLSNAVPNEQIFKNLKLQDQNNAFKNGAVLFFGKEPQQYIDTALIRCVAFDGKDKRYIVDDKKFTGPLYVQYKDAIQWLKNKLDVRYEIEGSTGPREEIWEIPQTAFKEAIVNALAHRDYYDRGATITIELFDDRVEIANPGGLVSAVSSKDFGKRSHSRNPLVFGLFARMRMVEQIGSGIGRIKDLMKENDLQPPHFSFDGMFTVTLTRPFDFEKWIARWEKHLTDNRLEILRAVNENSKVTIGELASKIGISDTAIGKNMDVLKELGLLDREGTKGGNWKLLHILPENDDGVGKSG</sequence>
<dbReference type="InterPro" id="IPR011991">
    <property type="entry name" value="ArsR-like_HTH"/>
</dbReference>
<dbReference type="InterPro" id="IPR036390">
    <property type="entry name" value="WH_DNA-bd_sf"/>
</dbReference>
<evidence type="ECO:0000313" key="3">
    <source>
        <dbReference type="EMBL" id="ADY30202.1"/>
    </source>
</evidence>
<proteinExistence type="predicted"/>
<dbReference type="HOGENOM" id="CLU_024970_3_0_10"/>
<dbReference type="STRING" id="867900.Celly_2385"/>
<feature type="domain" description="Schlafen AlbA-2" evidence="1">
    <location>
        <begin position="15"/>
        <end position="125"/>
    </location>
</feature>
<dbReference type="PANTHER" id="PTHR30595:SF6">
    <property type="entry name" value="SCHLAFEN ALBA-2 DOMAIN-CONTAINING PROTEIN"/>
    <property type="match status" value="1"/>
</dbReference>
<dbReference type="Proteomes" id="UP000007487">
    <property type="component" value="Chromosome"/>
</dbReference>
<dbReference type="OrthoDB" id="9807907at2"/>
<reference evidence="3 4" key="1">
    <citation type="journal article" date="2011" name="Stand. Genomic Sci.">
        <title>Complete genome sequence of Cellulophaga lytica type strain (LIM- 21).</title>
        <authorList>
            <person name="Pati A."/>
            <person name="Abt B."/>
            <person name="Teshima H."/>
            <person name="Nolan M."/>
            <person name="Lapidus A."/>
            <person name="Lucas S."/>
            <person name="Hammon N."/>
            <person name="Deshpande S."/>
            <person name="Cheng J.F."/>
            <person name="Tapia R."/>
            <person name="Han C."/>
            <person name="Goodwin L."/>
            <person name="Pitluck S."/>
            <person name="Liolios K."/>
            <person name="Pagani I."/>
            <person name="Mavromatis K."/>
            <person name="Ovchinikova G."/>
            <person name="Chen A."/>
            <person name="Palaniappan K."/>
            <person name="Land M."/>
            <person name="Hauser L."/>
            <person name="Jeffries C.D."/>
            <person name="Detter J.C."/>
            <person name="Brambilla E.M."/>
            <person name="Kannan K.P."/>
            <person name="Rohde M."/>
            <person name="Spring S."/>
            <person name="Goker M."/>
            <person name="Woyke T."/>
            <person name="Bristow J."/>
            <person name="Eisen J.A."/>
            <person name="Markowitz V."/>
            <person name="Hugenholtz P."/>
            <person name="Kyrpides N.C."/>
            <person name="Klenk H.P."/>
            <person name="Ivanova N."/>
        </authorList>
    </citation>
    <scope>NUCLEOTIDE SEQUENCE [LARGE SCALE GENOMIC DNA]</scope>
    <source>
        <strain evidence="4">ATCC 23178 / DSM 7489 / JCM 8516 / NBRC 14961 / NCIMB 1423 / VKM B-1433 / Cy l20</strain>
    </source>
</reference>
<dbReference type="EMBL" id="CP002534">
    <property type="protein sequence ID" value="ADY30202.1"/>
    <property type="molecule type" value="Genomic_DNA"/>
</dbReference>
<dbReference type="CDD" id="cd00090">
    <property type="entry name" value="HTH_ARSR"/>
    <property type="match status" value="1"/>
</dbReference>
<dbReference type="InterPro" id="IPR038461">
    <property type="entry name" value="Schlafen_AlbA_2_dom_sf"/>
</dbReference>
<dbReference type="InterPro" id="IPR036388">
    <property type="entry name" value="WH-like_DNA-bd_sf"/>
</dbReference>
<organism evidence="3 4">
    <name type="scientific">Cellulophaga lytica (strain ATCC 23178 / DSM 7489 / JCM 8516 / NBRC 14961 / NCIMB 1423 / VKM B-1433 / Cy l20)</name>
    <dbReference type="NCBI Taxonomy" id="867900"/>
    <lineage>
        <taxon>Bacteria</taxon>
        <taxon>Pseudomonadati</taxon>
        <taxon>Bacteroidota</taxon>
        <taxon>Flavobacteriia</taxon>
        <taxon>Flavobacteriales</taxon>
        <taxon>Flavobacteriaceae</taxon>
        <taxon>Cellulophaga</taxon>
    </lineage>
</organism>
<dbReference type="InterPro" id="IPR007421">
    <property type="entry name" value="Schlafen_AlbA_2_dom"/>
</dbReference>
<dbReference type="Gene3D" id="3.30.565.60">
    <property type="match status" value="1"/>
</dbReference>
<dbReference type="SUPFAM" id="SSF46785">
    <property type="entry name" value="Winged helix' DNA-binding domain"/>
    <property type="match status" value="1"/>
</dbReference>
<dbReference type="InterPro" id="IPR000835">
    <property type="entry name" value="HTH_MarR-typ"/>
</dbReference>
<accession>F0RGZ8</accession>
<dbReference type="Gene3D" id="3.30.950.30">
    <property type="entry name" value="Schlafen, AAA domain"/>
    <property type="match status" value="1"/>
</dbReference>